<dbReference type="SUPFAM" id="SSF49785">
    <property type="entry name" value="Galactose-binding domain-like"/>
    <property type="match status" value="1"/>
</dbReference>
<dbReference type="GO" id="GO:0004553">
    <property type="term" value="F:hydrolase activity, hydrolyzing O-glycosyl compounds"/>
    <property type="evidence" value="ECO:0007669"/>
    <property type="project" value="InterPro"/>
</dbReference>
<dbReference type="Gene3D" id="3.20.20.80">
    <property type="entry name" value="Glycosidases"/>
    <property type="match status" value="1"/>
</dbReference>
<dbReference type="Pfam" id="PF02836">
    <property type="entry name" value="Glyco_hydro_2_C"/>
    <property type="match status" value="1"/>
</dbReference>
<dbReference type="Gene3D" id="2.60.120.260">
    <property type="entry name" value="Galactose-binding domain-like"/>
    <property type="match status" value="1"/>
</dbReference>
<accession>A0A3S2U631</accession>
<dbReference type="Proteomes" id="UP000285211">
    <property type="component" value="Unassembled WGS sequence"/>
</dbReference>
<keyword evidence="2" id="KW-0378">Hydrolase</keyword>
<evidence type="ECO:0000259" key="6">
    <source>
        <dbReference type="Pfam" id="PF02836"/>
    </source>
</evidence>
<evidence type="ECO:0000256" key="3">
    <source>
        <dbReference type="ARBA" id="ARBA00023295"/>
    </source>
</evidence>
<dbReference type="InterPro" id="IPR032311">
    <property type="entry name" value="DUF4982"/>
</dbReference>
<organism evidence="10 11">
    <name type="scientific">Flavobacterium sufflavum</name>
    <dbReference type="NCBI Taxonomy" id="1921138"/>
    <lineage>
        <taxon>Bacteria</taxon>
        <taxon>Pseudomonadati</taxon>
        <taxon>Bacteroidota</taxon>
        <taxon>Flavobacteriia</taxon>
        <taxon>Flavobacteriales</taxon>
        <taxon>Flavobacteriaceae</taxon>
        <taxon>Flavobacterium</taxon>
    </lineage>
</organism>
<evidence type="ECO:0000259" key="5">
    <source>
        <dbReference type="Pfam" id="PF00703"/>
    </source>
</evidence>
<evidence type="ECO:0000313" key="10">
    <source>
        <dbReference type="EMBL" id="RVT79665.1"/>
    </source>
</evidence>
<feature type="signal peptide" evidence="4">
    <location>
        <begin position="1"/>
        <end position="19"/>
    </location>
</feature>
<evidence type="ECO:0000259" key="8">
    <source>
        <dbReference type="Pfam" id="PF11721"/>
    </source>
</evidence>
<dbReference type="AlphaFoldDB" id="A0A3S2U631"/>
<dbReference type="InterPro" id="IPR036156">
    <property type="entry name" value="Beta-gal/glucu_dom_sf"/>
</dbReference>
<evidence type="ECO:0000259" key="7">
    <source>
        <dbReference type="Pfam" id="PF02837"/>
    </source>
</evidence>
<dbReference type="InterPro" id="IPR008979">
    <property type="entry name" value="Galactose-bd-like_sf"/>
</dbReference>
<dbReference type="Pfam" id="PF00703">
    <property type="entry name" value="Glyco_hydro_2"/>
    <property type="match status" value="1"/>
</dbReference>
<dbReference type="PRINTS" id="PR00132">
    <property type="entry name" value="GLHYDRLASE2"/>
</dbReference>
<keyword evidence="11" id="KW-1185">Reference proteome</keyword>
<dbReference type="Pfam" id="PF02837">
    <property type="entry name" value="Glyco_hydro_2_N"/>
    <property type="match status" value="1"/>
</dbReference>
<dbReference type="Gene3D" id="2.60.120.430">
    <property type="entry name" value="Galactose-binding lectin"/>
    <property type="match status" value="1"/>
</dbReference>
<evidence type="ECO:0000313" key="11">
    <source>
        <dbReference type="Proteomes" id="UP000285211"/>
    </source>
</evidence>
<dbReference type="InterPro" id="IPR021720">
    <property type="entry name" value="Malectin_dom"/>
</dbReference>
<reference evidence="10 11" key="1">
    <citation type="submission" date="2019-01" db="EMBL/GenBank/DDBJ databases">
        <authorList>
            <person name="Chen W.-M."/>
        </authorList>
    </citation>
    <scope>NUCLEOTIDE SEQUENCE [LARGE SCALE GENOMIC DNA]</scope>
    <source>
        <strain evidence="10 11">BBQ-12</strain>
    </source>
</reference>
<dbReference type="Pfam" id="PF16355">
    <property type="entry name" value="DUF4982"/>
    <property type="match status" value="1"/>
</dbReference>
<dbReference type="InterPro" id="IPR006102">
    <property type="entry name" value="Ig-like_GH2"/>
</dbReference>
<gene>
    <name evidence="10" type="ORF">EOD40_00710</name>
</gene>
<dbReference type="SUPFAM" id="SSF51445">
    <property type="entry name" value="(Trans)glycosidases"/>
    <property type="match status" value="1"/>
</dbReference>
<protein>
    <submittedName>
        <fullName evidence="10">DUF4982 domain-containing protein</fullName>
    </submittedName>
</protein>
<dbReference type="OrthoDB" id="9801077at2"/>
<feature type="domain" description="DUF4982" evidence="9">
    <location>
        <begin position="624"/>
        <end position="669"/>
    </location>
</feature>
<sequence length="855" mass="97127">MKKAIFIMLLLSPFMTINAQRKLETINEYWRFERSDVNSAQDAAFNDQNWDIVNLPHTWNADDAMKGINYYQGIGWYRKKMISKISQDKKYCLYFEGALQDVYVFVNGKQVGRHQGGYSGFRFDVTSYLNKGNKAVNQIAVKVDNTLNPSIAPSAFSADFNFWGGIYRDVYLEEYNQVHFRNDNYGSKGVFVETPEVSNESASVKIWGEIKNEGLNALSVKIKNIIVDAEGKIVKELISKLKVESGKNTPFTALSGKITTPKLWSPDSPYLYRVKTQIIEEKTGAILDLIDNPLGFRWFSADTKQGFMLNGKPIKLIGACRHQDYEGLGNALSNDLNRYDIKLIKEMGANYIRISHYPQDPSVLEECDKLGLIAWEEIPIVNAITPTKEFFENCRINLTEMIRQHYNHPSVMLWGYSNEILIGGYSDALGELHKELEALCHKEDPNRLTGLAFHASPLYNKKGLGDLPNIVGWNRYEGWYRATLADFGKFLDEENTKYPNRPLIVSEYGSGSDTRLHSLSPESYDFSMEYQQLFHASYLKQILERPFVIGSSIWNFIDFGVSKRGESMPGINNKGIVRYNRKPKDIYYFLQAALTKKPVLYIASRDWVDRIGTSASINENFAKQQVKIFSNLPEVELLVNGKSVGKQKVVDFTAVYEVPFEDGKNILELISGNQKDVCIVNFKVLPYDLRSSKDKELVVAVNAGSKCFFTDPDNRVIYQPDQAYREGGWGHIGVDLTKKTTLNMPHNVKATTIDPLFQTARLGMEAYKFDVPDGRYEIDLQFCELQESEAGKRVFNVSINNEEVLSTFDLFELSSSLTASIKTYTIEVKNGKGIRVDFKAITGQPIISGIKLTRL</sequence>
<evidence type="ECO:0000259" key="9">
    <source>
        <dbReference type="Pfam" id="PF16355"/>
    </source>
</evidence>
<dbReference type="InterPro" id="IPR013783">
    <property type="entry name" value="Ig-like_fold"/>
</dbReference>
<feature type="domain" description="Malectin" evidence="8">
    <location>
        <begin position="698"/>
        <end position="847"/>
    </location>
</feature>
<keyword evidence="3" id="KW-0326">Glycosidase</keyword>
<dbReference type="InterPro" id="IPR051913">
    <property type="entry name" value="GH2_Domain-Containing"/>
</dbReference>
<evidence type="ECO:0000256" key="4">
    <source>
        <dbReference type="SAM" id="SignalP"/>
    </source>
</evidence>
<dbReference type="EMBL" id="SACJ01000001">
    <property type="protein sequence ID" value="RVT79665.1"/>
    <property type="molecule type" value="Genomic_DNA"/>
</dbReference>
<dbReference type="InterPro" id="IPR006104">
    <property type="entry name" value="Glyco_hydro_2_N"/>
</dbReference>
<name>A0A3S2U631_9FLAO</name>
<evidence type="ECO:0000256" key="2">
    <source>
        <dbReference type="ARBA" id="ARBA00022801"/>
    </source>
</evidence>
<dbReference type="GO" id="GO:0005975">
    <property type="term" value="P:carbohydrate metabolic process"/>
    <property type="evidence" value="ECO:0007669"/>
    <property type="project" value="InterPro"/>
</dbReference>
<feature type="domain" description="Glycoside hydrolase family 2 catalytic" evidence="6">
    <location>
        <begin position="304"/>
        <end position="586"/>
    </location>
</feature>
<comment type="caution">
    <text evidence="10">The sequence shown here is derived from an EMBL/GenBank/DDBJ whole genome shotgun (WGS) entry which is preliminary data.</text>
</comment>
<dbReference type="PANTHER" id="PTHR42732">
    <property type="entry name" value="BETA-GALACTOSIDASE"/>
    <property type="match status" value="1"/>
</dbReference>
<feature type="chain" id="PRO_5018677319" evidence="4">
    <location>
        <begin position="20"/>
        <end position="855"/>
    </location>
</feature>
<comment type="similarity">
    <text evidence="1">Belongs to the glycosyl hydrolase 2 family.</text>
</comment>
<feature type="domain" description="Glycosyl hydrolases family 2 sugar binding" evidence="7">
    <location>
        <begin position="66"/>
        <end position="172"/>
    </location>
</feature>
<feature type="domain" description="Glycoside hydrolase family 2 immunoglobulin-like beta-sandwich" evidence="5">
    <location>
        <begin position="194"/>
        <end position="297"/>
    </location>
</feature>
<dbReference type="InterPro" id="IPR006103">
    <property type="entry name" value="Glyco_hydro_2_cat"/>
</dbReference>
<dbReference type="InterPro" id="IPR017853">
    <property type="entry name" value="GH"/>
</dbReference>
<dbReference type="RefSeq" id="WP_128192984.1">
    <property type="nucleotide sequence ID" value="NZ_SACJ01000001.1"/>
</dbReference>
<dbReference type="Gene3D" id="2.60.40.10">
    <property type="entry name" value="Immunoglobulins"/>
    <property type="match status" value="2"/>
</dbReference>
<dbReference type="PANTHER" id="PTHR42732:SF1">
    <property type="entry name" value="BETA-MANNOSIDASE"/>
    <property type="match status" value="1"/>
</dbReference>
<dbReference type="SUPFAM" id="SSF49303">
    <property type="entry name" value="beta-Galactosidase/glucuronidase domain"/>
    <property type="match status" value="1"/>
</dbReference>
<proteinExistence type="inferred from homology"/>
<dbReference type="InterPro" id="IPR006101">
    <property type="entry name" value="Glyco_hydro_2"/>
</dbReference>
<keyword evidence="4" id="KW-0732">Signal</keyword>
<dbReference type="Pfam" id="PF11721">
    <property type="entry name" value="Malectin"/>
    <property type="match status" value="1"/>
</dbReference>
<evidence type="ECO:0000256" key="1">
    <source>
        <dbReference type="ARBA" id="ARBA00007401"/>
    </source>
</evidence>